<dbReference type="InterPro" id="IPR011032">
    <property type="entry name" value="GroES-like_sf"/>
</dbReference>
<keyword evidence="3" id="KW-0560">Oxidoreductase</keyword>
<proteinExistence type="inferred from homology"/>
<reference evidence="5" key="1">
    <citation type="submission" date="2020-01" db="EMBL/GenBank/DDBJ databases">
        <authorList>
            <consortium name="DOE Joint Genome Institute"/>
            <person name="Haridas S."/>
            <person name="Albert R."/>
            <person name="Binder M."/>
            <person name="Bloem J."/>
            <person name="Labutti K."/>
            <person name="Salamov A."/>
            <person name="Andreopoulos B."/>
            <person name="Baker S.E."/>
            <person name="Barry K."/>
            <person name="Bills G."/>
            <person name="Bluhm B.H."/>
            <person name="Cannon C."/>
            <person name="Castanera R."/>
            <person name="Culley D.E."/>
            <person name="Daum C."/>
            <person name="Ezra D."/>
            <person name="Gonzalez J.B."/>
            <person name="Henrissat B."/>
            <person name="Kuo A."/>
            <person name="Liang C."/>
            <person name="Lipzen A."/>
            <person name="Lutzoni F."/>
            <person name="Magnuson J."/>
            <person name="Mondo S."/>
            <person name="Nolan M."/>
            <person name="Ohm R."/>
            <person name="Pangilinan J."/>
            <person name="Park H.-J."/>
            <person name="Ramirez L."/>
            <person name="Alfaro M."/>
            <person name="Sun H."/>
            <person name="Tritt A."/>
            <person name="Yoshinaga Y."/>
            <person name="Zwiers L.-H."/>
            <person name="Turgeon B.G."/>
            <person name="Goodwin S.B."/>
            <person name="Spatafora J.W."/>
            <person name="Crous P.W."/>
            <person name="Grigoriev I.V."/>
        </authorList>
    </citation>
    <scope>NUCLEOTIDE SEQUENCE</scope>
    <source>
        <strain evidence="5">IPT5</strain>
    </source>
</reference>
<dbReference type="InterPro" id="IPR047122">
    <property type="entry name" value="Trans-enoyl_RdTase-like"/>
</dbReference>
<gene>
    <name evidence="5" type="ORF">T440DRAFT_455968</name>
</gene>
<dbReference type="OrthoDB" id="48317at2759"/>
<feature type="domain" description="Enoyl reductase (ER)" evidence="4">
    <location>
        <begin position="26"/>
        <end position="355"/>
    </location>
</feature>
<accession>A0A6A7AXN0</accession>
<dbReference type="AlphaFoldDB" id="A0A6A7AXN0"/>
<dbReference type="Proteomes" id="UP000799423">
    <property type="component" value="Unassembled WGS sequence"/>
</dbReference>
<dbReference type="CDD" id="cd08249">
    <property type="entry name" value="enoyl_reductase_like"/>
    <property type="match status" value="1"/>
</dbReference>
<sequence length="357" mass="38247">MKALITDHALPTRVINLLAKKSIGKGVKEADVDKPILRNNEILVKVTATALNPIDTKFIDVLAPPGNIAGCDFAGVVSDVAQDAPSTLKFGDRVAGFVQGGIETWNGAFAEYLNVEGDLVWRIPESVSDEEAATYGISAVTAMQALHLNLDVPWLDTPATAKKVNDTPIFIYAGSSAVGLFAIQIAKQAGCTVVTTASPHSYDLVKKYGADAVFDYHDANVVQNITKAYPNIARALDCFSEGESTKICAQILKGNGGKVVTLLEAKADVPGVEVKMIMSFQLLGRPFAWLPPIGPKFPASPSEREALVRFYGSLHEWVTEIKTPPITLLEGGFQGILKGLDQLRAKKVSGSKLVVKM</sequence>
<dbReference type="Gene3D" id="3.40.50.720">
    <property type="entry name" value="NAD(P)-binding Rossmann-like Domain"/>
    <property type="match status" value="1"/>
</dbReference>
<evidence type="ECO:0000256" key="3">
    <source>
        <dbReference type="ARBA" id="ARBA00023002"/>
    </source>
</evidence>
<dbReference type="Pfam" id="PF00107">
    <property type="entry name" value="ADH_zinc_N"/>
    <property type="match status" value="1"/>
</dbReference>
<keyword evidence="6" id="KW-1185">Reference proteome</keyword>
<dbReference type="SMART" id="SM00829">
    <property type="entry name" value="PKS_ER"/>
    <property type="match status" value="1"/>
</dbReference>
<dbReference type="EMBL" id="MU006324">
    <property type="protein sequence ID" value="KAF2847574.1"/>
    <property type="molecule type" value="Genomic_DNA"/>
</dbReference>
<evidence type="ECO:0000259" key="4">
    <source>
        <dbReference type="SMART" id="SM00829"/>
    </source>
</evidence>
<dbReference type="InterPro" id="IPR013149">
    <property type="entry name" value="ADH-like_C"/>
</dbReference>
<dbReference type="Pfam" id="PF08240">
    <property type="entry name" value="ADH_N"/>
    <property type="match status" value="1"/>
</dbReference>
<comment type="subunit">
    <text evidence="2">Monomer.</text>
</comment>
<evidence type="ECO:0000256" key="1">
    <source>
        <dbReference type="ARBA" id="ARBA00008072"/>
    </source>
</evidence>
<dbReference type="PANTHER" id="PTHR45348:SF7">
    <property type="entry name" value="ZINC BINDING OXIDOREDUCTASE, PUTATIVE-RELATED"/>
    <property type="match status" value="1"/>
</dbReference>
<organism evidence="5 6">
    <name type="scientific">Plenodomus tracheiphilus IPT5</name>
    <dbReference type="NCBI Taxonomy" id="1408161"/>
    <lineage>
        <taxon>Eukaryota</taxon>
        <taxon>Fungi</taxon>
        <taxon>Dikarya</taxon>
        <taxon>Ascomycota</taxon>
        <taxon>Pezizomycotina</taxon>
        <taxon>Dothideomycetes</taxon>
        <taxon>Pleosporomycetidae</taxon>
        <taxon>Pleosporales</taxon>
        <taxon>Pleosporineae</taxon>
        <taxon>Leptosphaeriaceae</taxon>
        <taxon>Plenodomus</taxon>
    </lineage>
</organism>
<evidence type="ECO:0000256" key="2">
    <source>
        <dbReference type="ARBA" id="ARBA00011245"/>
    </source>
</evidence>
<dbReference type="SUPFAM" id="SSF51735">
    <property type="entry name" value="NAD(P)-binding Rossmann-fold domains"/>
    <property type="match status" value="1"/>
</dbReference>
<dbReference type="PANTHER" id="PTHR45348">
    <property type="entry name" value="HYPOTHETICAL OXIDOREDUCTASE (EUROFUNG)"/>
    <property type="match status" value="1"/>
</dbReference>
<dbReference type="InterPro" id="IPR013154">
    <property type="entry name" value="ADH-like_N"/>
</dbReference>
<dbReference type="InterPro" id="IPR036291">
    <property type="entry name" value="NAD(P)-bd_dom_sf"/>
</dbReference>
<dbReference type="GO" id="GO:0016651">
    <property type="term" value="F:oxidoreductase activity, acting on NAD(P)H"/>
    <property type="evidence" value="ECO:0007669"/>
    <property type="project" value="InterPro"/>
</dbReference>
<comment type="similarity">
    <text evidence="1">Belongs to the zinc-containing alcohol dehydrogenase family.</text>
</comment>
<protein>
    <submittedName>
        <fullName evidence="5">GroES-like protein</fullName>
    </submittedName>
</protein>
<dbReference type="InterPro" id="IPR020843">
    <property type="entry name" value="ER"/>
</dbReference>
<evidence type="ECO:0000313" key="5">
    <source>
        <dbReference type="EMBL" id="KAF2847574.1"/>
    </source>
</evidence>
<dbReference type="SUPFAM" id="SSF50129">
    <property type="entry name" value="GroES-like"/>
    <property type="match status" value="1"/>
</dbReference>
<evidence type="ECO:0000313" key="6">
    <source>
        <dbReference type="Proteomes" id="UP000799423"/>
    </source>
</evidence>
<dbReference type="Gene3D" id="3.90.180.10">
    <property type="entry name" value="Medium-chain alcohol dehydrogenases, catalytic domain"/>
    <property type="match status" value="1"/>
</dbReference>
<name>A0A6A7AXN0_9PLEO</name>